<evidence type="ECO:0000256" key="3">
    <source>
        <dbReference type="ARBA" id="ARBA00022448"/>
    </source>
</evidence>
<reference evidence="15" key="1">
    <citation type="submission" date="2019-03" db="EMBL/GenBank/DDBJ databases">
        <title>Long read genome sequence of the mycoparasitic Pythium oligandrum ATCC 38472 isolated from sugarbeet rhizosphere.</title>
        <authorList>
            <person name="Gaulin E."/>
        </authorList>
    </citation>
    <scope>NUCLEOTIDE SEQUENCE</scope>
    <source>
        <strain evidence="15">ATCC 38472_TT</strain>
    </source>
</reference>
<dbReference type="FunFam" id="3.30.530.20:FF:000017">
    <property type="entry name" value="Phosphatidylcholine transfer protein, putative"/>
    <property type="match status" value="1"/>
</dbReference>
<dbReference type="InterPro" id="IPR045108">
    <property type="entry name" value="TXNDC17-like"/>
</dbReference>
<dbReference type="SUPFAM" id="SSF52833">
    <property type="entry name" value="Thioredoxin-like"/>
    <property type="match status" value="1"/>
</dbReference>
<evidence type="ECO:0000259" key="14">
    <source>
        <dbReference type="PROSITE" id="PS50848"/>
    </source>
</evidence>
<dbReference type="FunFam" id="3.40.30.10:FF:000268">
    <property type="entry name" value="Thioredoxin domain-containing protein 17"/>
    <property type="match status" value="1"/>
</dbReference>
<keyword evidence="7" id="KW-0445">Lipid transport</keyword>
<keyword evidence="16" id="KW-1185">Reference proteome</keyword>
<dbReference type="Pfam" id="PF06110">
    <property type="entry name" value="TXD17-like_Trx"/>
    <property type="match status" value="2"/>
</dbReference>
<evidence type="ECO:0000256" key="4">
    <source>
        <dbReference type="ARBA" id="ARBA00022490"/>
    </source>
</evidence>
<evidence type="ECO:0000256" key="10">
    <source>
        <dbReference type="ARBA" id="ARBA00069061"/>
    </source>
</evidence>
<evidence type="ECO:0000256" key="13">
    <source>
        <dbReference type="SAM" id="MobiDB-lite"/>
    </source>
</evidence>
<dbReference type="AlphaFoldDB" id="A0A8K1FMB7"/>
<comment type="subcellular location">
    <subcellularLocation>
        <location evidence="1">Cytoplasm</location>
    </subcellularLocation>
</comment>
<evidence type="ECO:0000256" key="2">
    <source>
        <dbReference type="ARBA" id="ARBA00008987"/>
    </source>
</evidence>
<dbReference type="PANTHER" id="PTHR12452:SF0">
    <property type="entry name" value="THIOREDOXIN DOMAIN-CONTAINING PROTEIN 17"/>
    <property type="match status" value="1"/>
</dbReference>
<evidence type="ECO:0000256" key="8">
    <source>
        <dbReference type="ARBA" id="ARBA00023121"/>
    </source>
</evidence>
<proteinExistence type="inferred from homology"/>
<feature type="compositionally biased region" description="Basic residues" evidence="13">
    <location>
        <begin position="11"/>
        <end position="23"/>
    </location>
</feature>
<keyword evidence="8" id="KW-0446">Lipid-binding</keyword>
<comment type="caution">
    <text evidence="15">The sequence shown here is derived from an EMBL/GenBank/DDBJ whole genome shotgun (WGS) entry which is preliminary data.</text>
</comment>
<dbReference type="Pfam" id="PF01852">
    <property type="entry name" value="START"/>
    <property type="match status" value="1"/>
</dbReference>
<feature type="domain" description="START" evidence="14">
    <location>
        <begin position="43"/>
        <end position="231"/>
    </location>
</feature>
<dbReference type="Gene3D" id="3.30.530.20">
    <property type="match status" value="1"/>
</dbReference>
<dbReference type="InterPro" id="IPR010357">
    <property type="entry name" value="TXNDC17_dom"/>
</dbReference>
<dbReference type="OrthoDB" id="78947at2759"/>
<comment type="subunit">
    <text evidence="9">Interacts with ACOT13/THEM2.</text>
</comment>
<dbReference type="GO" id="GO:0047134">
    <property type="term" value="F:protein-disulfide reductase [NAD(P)H] activity"/>
    <property type="evidence" value="ECO:0007669"/>
    <property type="project" value="InterPro"/>
</dbReference>
<keyword evidence="6" id="KW-0007">Acetylation</keyword>
<feature type="region of interest" description="Disordered" evidence="13">
    <location>
        <begin position="277"/>
        <end position="309"/>
    </location>
</feature>
<evidence type="ECO:0000256" key="11">
    <source>
        <dbReference type="ARBA" id="ARBA00077188"/>
    </source>
</evidence>
<name>A0A8K1FMB7_PYTOL</name>
<evidence type="ECO:0000256" key="5">
    <source>
        <dbReference type="ARBA" id="ARBA00022553"/>
    </source>
</evidence>
<dbReference type="EMBL" id="SPLM01000036">
    <property type="protein sequence ID" value="TMW66119.1"/>
    <property type="molecule type" value="Genomic_DNA"/>
</dbReference>
<dbReference type="Gene3D" id="3.40.30.10">
    <property type="entry name" value="Glutaredoxin"/>
    <property type="match status" value="2"/>
</dbReference>
<evidence type="ECO:0000313" key="15">
    <source>
        <dbReference type="EMBL" id="TMW66119.1"/>
    </source>
</evidence>
<evidence type="ECO:0000313" key="16">
    <source>
        <dbReference type="Proteomes" id="UP000794436"/>
    </source>
</evidence>
<comment type="similarity">
    <text evidence="2">Belongs to the thioredoxin family.</text>
</comment>
<keyword evidence="4" id="KW-0963">Cytoplasm</keyword>
<dbReference type="PANTHER" id="PTHR12452">
    <property type="entry name" value="42-9-9 PROTEIN-RELATED"/>
    <property type="match status" value="1"/>
</dbReference>
<gene>
    <name evidence="15" type="ORF">Poli38472_003884</name>
</gene>
<dbReference type="GO" id="GO:0008289">
    <property type="term" value="F:lipid binding"/>
    <property type="evidence" value="ECO:0007669"/>
    <property type="project" value="UniProtKB-KW"/>
</dbReference>
<dbReference type="Proteomes" id="UP000794436">
    <property type="component" value="Unassembled WGS sequence"/>
</dbReference>
<keyword evidence="3" id="KW-0813">Transport</keyword>
<dbReference type="InterPro" id="IPR002913">
    <property type="entry name" value="START_lipid-bd_dom"/>
</dbReference>
<evidence type="ECO:0000256" key="12">
    <source>
        <dbReference type="ARBA" id="ARBA00079049"/>
    </source>
</evidence>
<evidence type="ECO:0000256" key="1">
    <source>
        <dbReference type="ARBA" id="ARBA00004496"/>
    </source>
</evidence>
<dbReference type="PROSITE" id="PS50848">
    <property type="entry name" value="START"/>
    <property type="match status" value="1"/>
</dbReference>
<accession>A0A8K1FMB7</accession>
<sequence>MEEGGTPAHRVATKRLQRHKLQHRSSDPQFTELDMLDAVDMGEHAAWAQLDEPLYADKDFEIYRPPPVRSALPVYYIKGWLPYSADALFNTITDIRYRSQWDKSVAEYRYVEKQKDSDVMYFAANLPWPFARRDYVYRRWTKYFSKQNSFVMICQTAHHAGAIEVKDAVRVETFSLRMSIRSTGTNSCDFYIEYEDDTNFCIPNYVVNWLLSAQVPGFMTNLRMACANYAGFAKHLDEDGALLIPFRPHEVRMMATAVTLVLLIHLVQKFSNTLANEKSVTPDHGTRGKVNHPPDQQERDTMSAPRAGKPVGPVNTVRFMQLALATTMILSIMYMWDFISVSVASTVSKSGFLSSTTGTTRSNFLGETRIVLQGFQEGYKFVNEYDVATQGPLYIFFVSDVDENGTYWCPDCQKAKKSVYDVFARAPRGSRLVEIRVGSSDYWNNQDNEFRQNELFYIDYIPSLVKYEGGGNSSFMLNEEYTLDYDLLEYMFNVPYPAAGAPKNNKIVTLDEASAVQEYVMNYDNSYPLYIFFVSGYHSFNGRLWCQYCDRANIAIMHYYNYTAPESAVMLRAVVSHSYKMWKKKKNPFKLPEFRQNVVSIRGVPYLGRVTKDAANKVVVQEFMPDFTAKKELIEFFSQPAPATP</sequence>
<evidence type="ECO:0000256" key="7">
    <source>
        <dbReference type="ARBA" id="ARBA00023055"/>
    </source>
</evidence>
<dbReference type="GO" id="GO:0006869">
    <property type="term" value="P:lipid transport"/>
    <property type="evidence" value="ECO:0007669"/>
    <property type="project" value="UniProtKB-KW"/>
</dbReference>
<protein>
    <recommendedName>
        <fullName evidence="10">Phosphatidylcholine transfer protein</fullName>
    </recommendedName>
    <alternativeName>
        <fullName evidence="12">START domain-containing protein 2</fullName>
    </alternativeName>
    <alternativeName>
        <fullName evidence="11">StAR-related lipid transfer protein 2</fullName>
    </alternativeName>
</protein>
<evidence type="ECO:0000256" key="9">
    <source>
        <dbReference type="ARBA" id="ARBA00063535"/>
    </source>
</evidence>
<dbReference type="InterPro" id="IPR023393">
    <property type="entry name" value="START-like_dom_sf"/>
</dbReference>
<feature type="region of interest" description="Disordered" evidence="13">
    <location>
        <begin position="1"/>
        <end position="25"/>
    </location>
</feature>
<dbReference type="GO" id="GO:0005829">
    <property type="term" value="C:cytosol"/>
    <property type="evidence" value="ECO:0007669"/>
    <property type="project" value="TreeGrafter"/>
</dbReference>
<dbReference type="SUPFAM" id="SSF55961">
    <property type="entry name" value="Bet v1-like"/>
    <property type="match status" value="1"/>
</dbReference>
<dbReference type="InterPro" id="IPR036249">
    <property type="entry name" value="Thioredoxin-like_sf"/>
</dbReference>
<keyword evidence="5" id="KW-0597">Phosphoprotein</keyword>
<evidence type="ECO:0000256" key="6">
    <source>
        <dbReference type="ARBA" id="ARBA00022990"/>
    </source>
</evidence>
<organism evidence="15 16">
    <name type="scientific">Pythium oligandrum</name>
    <name type="common">Mycoparasitic fungus</name>
    <dbReference type="NCBI Taxonomy" id="41045"/>
    <lineage>
        <taxon>Eukaryota</taxon>
        <taxon>Sar</taxon>
        <taxon>Stramenopiles</taxon>
        <taxon>Oomycota</taxon>
        <taxon>Peronosporomycetes</taxon>
        <taxon>Pythiales</taxon>
        <taxon>Pythiaceae</taxon>
        <taxon>Pythium</taxon>
    </lineage>
</organism>